<keyword evidence="5" id="KW-0598">Phosphotransferase system</keyword>
<dbReference type="CDD" id="cd05564">
    <property type="entry name" value="PTS_IIB_chitobiose_lichenan"/>
    <property type="match status" value="1"/>
</dbReference>
<dbReference type="OrthoDB" id="9808134at2"/>
<dbReference type="Gene3D" id="3.40.50.2300">
    <property type="match status" value="1"/>
</dbReference>
<evidence type="ECO:0000256" key="1">
    <source>
        <dbReference type="ARBA" id="ARBA00022448"/>
    </source>
</evidence>
<dbReference type="InterPro" id="IPR003501">
    <property type="entry name" value="PTS_EIIB_2/3"/>
</dbReference>
<accession>A6TVQ1</accession>
<organism evidence="9 10">
    <name type="scientific">Alkaliphilus metalliredigens (strain QYMF)</name>
    <dbReference type="NCBI Taxonomy" id="293826"/>
    <lineage>
        <taxon>Bacteria</taxon>
        <taxon>Bacillati</taxon>
        <taxon>Bacillota</taxon>
        <taxon>Clostridia</taxon>
        <taxon>Peptostreptococcales</taxon>
        <taxon>Natronincolaceae</taxon>
        <taxon>Alkaliphilus</taxon>
    </lineage>
</organism>
<dbReference type="HOGENOM" id="CLU_147323_3_1_9"/>
<feature type="modified residue" description="Phosphocysteine; by EIIA" evidence="7">
    <location>
        <position position="8"/>
    </location>
</feature>
<dbReference type="PANTHER" id="PTHR34581:SF2">
    <property type="entry name" value="PTS SYSTEM N,N'-DIACETYLCHITOBIOSE-SPECIFIC EIIB COMPONENT"/>
    <property type="match status" value="1"/>
</dbReference>
<dbReference type="RefSeq" id="WP_012065217.1">
    <property type="nucleotide sequence ID" value="NC_009633.1"/>
</dbReference>
<evidence type="ECO:0000256" key="5">
    <source>
        <dbReference type="ARBA" id="ARBA00022683"/>
    </source>
</evidence>
<evidence type="ECO:0000256" key="7">
    <source>
        <dbReference type="PROSITE-ProRule" id="PRU00423"/>
    </source>
</evidence>
<evidence type="ECO:0000256" key="3">
    <source>
        <dbReference type="ARBA" id="ARBA00022597"/>
    </source>
</evidence>
<evidence type="ECO:0000313" key="9">
    <source>
        <dbReference type="EMBL" id="ABR50269.1"/>
    </source>
</evidence>
<dbReference type="STRING" id="293826.Amet_4188"/>
<dbReference type="KEGG" id="amt:Amet_4188"/>
<dbReference type="SUPFAM" id="SSF52794">
    <property type="entry name" value="PTS system IIB component-like"/>
    <property type="match status" value="1"/>
</dbReference>
<dbReference type="GO" id="GO:0008982">
    <property type="term" value="F:protein-N(PI)-phosphohistidine-sugar phosphotransferase activity"/>
    <property type="evidence" value="ECO:0007669"/>
    <property type="project" value="InterPro"/>
</dbReference>
<keyword evidence="10" id="KW-1185">Reference proteome</keyword>
<keyword evidence="3" id="KW-0762">Sugar transport</keyword>
<name>A6TVQ1_ALKMQ</name>
<feature type="domain" description="PTS EIIB type-3" evidence="8">
    <location>
        <begin position="1"/>
        <end position="105"/>
    </location>
</feature>
<dbReference type="InterPro" id="IPR036095">
    <property type="entry name" value="PTS_EIIB-like_sf"/>
</dbReference>
<dbReference type="InterPro" id="IPR051819">
    <property type="entry name" value="PTS_sugar-specific_EIIB"/>
</dbReference>
<keyword evidence="1" id="KW-0813">Transport</keyword>
<keyword evidence="2" id="KW-0597">Phosphoprotein</keyword>
<reference evidence="10" key="1">
    <citation type="journal article" date="2016" name="Genome Announc.">
        <title>Complete genome sequence of Alkaliphilus metalliredigens strain QYMF, an alkaliphilic and metal-reducing bacterium isolated from borax-contaminated leachate ponds.</title>
        <authorList>
            <person name="Hwang C."/>
            <person name="Copeland A."/>
            <person name="Lucas S."/>
            <person name="Lapidus A."/>
            <person name="Barry K."/>
            <person name="Detter J.C."/>
            <person name="Glavina Del Rio T."/>
            <person name="Hammon N."/>
            <person name="Israni S."/>
            <person name="Dalin E."/>
            <person name="Tice H."/>
            <person name="Pitluck S."/>
            <person name="Chertkov O."/>
            <person name="Brettin T."/>
            <person name="Bruce D."/>
            <person name="Han C."/>
            <person name="Schmutz J."/>
            <person name="Larimer F."/>
            <person name="Land M.L."/>
            <person name="Hauser L."/>
            <person name="Kyrpides N."/>
            <person name="Mikhailova N."/>
            <person name="Ye Q."/>
            <person name="Zhou J."/>
            <person name="Richardson P."/>
            <person name="Fields M.W."/>
        </authorList>
    </citation>
    <scope>NUCLEOTIDE SEQUENCE [LARGE SCALE GENOMIC DNA]</scope>
    <source>
        <strain evidence="10">QYMF</strain>
    </source>
</reference>
<evidence type="ECO:0000256" key="4">
    <source>
        <dbReference type="ARBA" id="ARBA00022679"/>
    </source>
</evidence>
<dbReference type="PANTHER" id="PTHR34581">
    <property type="entry name" value="PTS SYSTEM N,N'-DIACETYLCHITOBIOSE-SPECIFIC EIIB COMPONENT"/>
    <property type="match status" value="1"/>
</dbReference>
<dbReference type="eggNOG" id="COG1440">
    <property type="taxonomic scope" value="Bacteria"/>
</dbReference>
<sequence>MLNVLLVCSGGMSSSIVVKSIQKELEKQGVESNVKAVGTGEFEDEVNGEDWDIALVAPQVRHRMATFEVAAKEANVPIALIQPQGYTPMGGPRVVKQIKEIVKLK</sequence>
<evidence type="ECO:0000313" key="10">
    <source>
        <dbReference type="Proteomes" id="UP000001572"/>
    </source>
</evidence>
<dbReference type="GO" id="GO:0009401">
    <property type="term" value="P:phosphoenolpyruvate-dependent sugar phosphotransferase system"/>
    <property type="evidence" value="ECO:0007669"/>
    <property type="project" value="UniProtKB-KW"/>
</dbReference>
<dbReference type="InterPro" id="IPR013012">
    <property type="entry name" value="PTS_EIIB_3"/>
</dbReference>
<dbReference type="AlphaFoldDB" id="A6TVQ1"/>
<protein>
    <submittedName>
        <fullName evidence="9">Phosphotransferase system, lactose/cellobiose-specific IIB subunit</fullName>
    </submittedName>
</protein>
<dbReference type="Proteomes" id="UP000001572">
    <property type="component" value="Chromosome"/>
</dbReference>
<evidence type="ECO:0000259" key="8">
    <source>
        <dbReference type="PROSITE" id="PS51100"/>
    </source>
</evidence>
<dbReference type="EMBL" id="CP000724">
    <property type="protein sequence ID" value="ABR50269.1"/>
    <property type="molecule type" value="Genomic_DNA"/>
</dbReference>
<keyword evidence="4 9" id="KW-0808">Transferase</keyword>
<evidence type="ECO:0000256" key="2">
    <source>
        <dbReference type="ARBA" id="ARBA00022553"/>
    </source>
</evidence>
<dbReference type="Pfam" id="PF02302">
    <property type="entry name" value="PTS_IIB"/>
    <property type="match status" value="1"/>
</dbReference>
<proteinExistence type="predicted"/>
<dbReference type="GO" id="GO:0016301">
    <property type="term" value="F:kinase activity"/>
    <property type="evidence" value="ECO:0007669"/>
    <property type="project" value="UniProtKB-KW"/>
</dbReference>
<gene>
    <name evidence="9" type="ordered locus">Amet_4188</name>
</gene>
<keyword evidence="6" id="KW-0418">Kinase</keyword>
<dbReference type="PROSITE" id="PS51100">
    <property type="entry name" value="PTS_EIIB_TYPE_3"/>
    <property type="match status" value="1"/>
</dbReference>
<evidence type="ECO:0000256" key="6">
    <source>
        <dbReference type="ARBA" id="ARBA00022777"/>
    </source>
</evidence>